<dbReference type="Pfam" id="PF01753">
    <property type="entry name" value="zf-MYND"/>
    <property type="match status" value="1"/>
</dbReference>
<evidence type="ECO:0000256" key="2">
    <source>
        <dbReference type="ARBA" id="ARBA00022771"/>
    </source>
</evidence>
<evidence type="ECO:0000313" key="8">
    <source>
        <dbReference type="Proteomes" id="UP001383192"/>
    </source>
</evidence>
<comment type="caution">
    <text evidence="7">The sequence shown here is derived from an EMBL/GenBank/DDBJ whole genome shotgun (WGS) entry which is preliminary data.</text>
</comment>
<dbReference type="Gene3D" id="6.10.140.2220">
    <property type="match status" value="1"/>
</dbReference>
<gene>
    <name evidence="7" type="ORF">VNI00_017717</name>
</gene>
<dbReference type="GO" id="GO:0008270">
    <property type="term" value="F:zinc ion binding"/>
    <property type="evidence" value="ECO:0007669"/>
    <property type="project" value="UniProtKB-KW"/>
</dbReference>
<reference evidence="7 8" key="1">
    <citation type="submission" date="2024-01" db="EMBL/GenBank/DDBJ databases">
        <title>A draft genome for a cacao thread blight-causing isolate of Paramarasmius palmivorus.</title>
        <authorList>
            <person name="Baruah I.K."/>
            <person name="Bukari Y."/>
            <person name="Amoako-Attah I."/>
            <person name="Meinhardt L.W."/>
            <person name="Bailey B.A."/>
            <person name="Cohen S.P."/>
        </authorList>
    </citation>
    <scope>NUCLEOTIDE SEQUENCE [LARGE SCALE GENOMIC DNA]</scope>
    <source>
        <strain evidence="7 8">GH-12</strain>
    </source>
</reference>
<keyword evidence="8" id="KW-1185">Reference proteome</keyword>
<keyword evidence="3" id="KW-0862">Zinc</keyword>
<feature type="domain" description="MYND-type" evidence="6">
    <location>
        <begin position="587"/>
        <end position="612"/>
    </location>
</feature>
<name>A0AAW0B4Y4_9AGAR</name>
<dbReference type="InterPro" id="IPR002893">
    <property type="entry name" value="Znf_MYND"/>
</dbReference>
<dbReference type="EMBL" id="JAYKXP010000186">
    <property type="protein sequence ID" value="KAK7020588.1"/>
    <property type="molecule type" value="Genomic_DNA"/>
</dbReference>
<dbReference type="PROSITE" id="PS50865">
    <property type="entry name" value="ZF_MYND_2"/>
    <property type="match status" value="1"/>
</dbReference>
<feature type="region of interest" description="Disordered" evidence="5">
    <location>
        <begin position="433"/>
        <end position="454"/>
    </location>
</feature>
<dbReference type="Proteomes" id="UP001383192">
    <property type="component" value="Unassembled WGS sequence"/>
</dbReference>
<evidence type="ECO:0000256" key="3">
    <source>
        <dbReference type="ARBA" id="ARBA00022833"/>
    </source>
</evidence>
<keyword evidence="1" id="KW-0479">Metal-binding</keyword>
<dbReference type="AlphaFoldDB" id="A0AAW0B4Y4"/>
<evidence type="ECO:0000313" key="7">
    <source>
        <dbReference type="EMBL" id="KAK7020588.1"/>
    </source>
</evidence>
<accession>A0AAW0B4Y4</accession>
<dbReference type="SUPFAM" id="SSF144232">
    <property type="entry name" value="HIT/MYND zinc finger-like"/>
    <property type="match status" value="1"/>
</dbReference>
<evidence type="ECO:0000259" key="6">
    <source>
        <dbReference type="PROSITE" id="PS50865"/>
    </source>
</evidence>
<protein>
    <recommendedName>
        <fullName evidence="6">MYND-type domain-containing protein</fullName>
    </recommendedName>
</protein>
<evidence type="ECO:0000256" key="1">
    <source>
        <dbReference type="ARBA" id="ARBA00022723"/>
    </source>
</evidence>
<organism evidence="7 8">
    <name type="scientific">Paramarasmius palmivorus</name>
    <dbReference type="NCBI Taxonomy" id="297713"/>
    <lineage>
        <taxon>Eukaryota</taxon>
        <taxon>Fungi</taxon>
        <taxon>Dikarya</taxon>
        <taxon>Basidiomycota</taxon>
        <taxon>Agaricomycotina</taxon>
        <taxon>Agaricomycetes</taxon>
        <taxon>Agaricomycetidae</taxon>
        <taxon>Agaricales</taxon>
        <taxon>Marasmiineae</taxon>
        <taxon>Marasmiaceae</taxon>
        <taxon>Paramarasmius</taxon>
    </lineage>
</organism>
<feature type="compositionally biased region" description="Basic and acidic residues" evidence="5">
    <location>
        <begin position="437"/>
        <end position="454"/>
    </location>
</feature>
<evidence type="ECO:0000256" key="5">
    <source>
        <dbReference type="SAM" id="MobiDB-lite"/>
    </source>
</evidence>
<proteinExistence type="predicted"/>
<evidence type="ECO:0000256" key="4">
    <source>
        <dbReference type="PROSITE-ProRule" id="PRU00134"/>
    </source>
</evidence>
<sequence length="730" mass="82511">MPDNITPEKLDILARSSNPKALKSIRDMLDIPVPTESDPECIVASRCKQAVCALRAYGLYLLPSYYSNRRQITVLPGMNEAETWVLLWKWFLLLEVWGPSFGGIAAAPAFMKTADWYNDVIHAIFDLVFVLVHHHAKSSLTQLISGSESFIRFCVQVMFGALTVEKTSLYPVVAVMVHSFWKTEVYEAACLPQLIDSVMQDNPKIDFYVVTMKRFSDLVKVRTILPYVVELHALGVVLLQLYPLDRAKMLLLCAPRWFARCVSTVMKSLRRETEEGTTVSLSLDTESIGKMSILCFRFLLAVGGRGGSSGWVLEALNAGLFGALSSVKLFLGVEILRSRLTPVWTYRKDMISLGNALLDSLIPHLLTPSVLRSVKRDLDRYRDRDMSVLPSWSRWSEMVALVLEVYRRYKRSPYRYDTMRRCTYPECPTPVPTGNREVSKEVGKDCGSEDAGHAEGSVRNEGIVLCIEHKSEIETVSGGVVRIHGDELYDGCEHGEHGGGLCPEVSNVLSVMELGAEALDAPVDNVKIELMRDTLLEEGMLKGNMVRSEGCTVGFQKENDAVSVEGEKAMDDEDEESKEVDLPYKLCRGCLQSSYCSKPCQVMDWRCHRLRCKVIGGERRDGIHSNLYCDKGFIRYYIRELLSRREEELQELRSTIEEKHYIVFNFGLTLDVLCIMAAEEMPQEILGYRPQSPKGCADEDLVVVLCEKQSLVLWMWYGPQREPEVISTDY</sequence>
<keyword evidence="2 4" id="KW-0863">Zinc-finger</keyword>